<proteinExistence type="inferred from homology"/>
<dbReference type="InterPro" id="IPR047021">
    <property type="entry name" value="REXO1/3/4-like"/>
</dbReference>
<keyword evidence="7" id="KW-0269">Exonuclease</keyword>
<dbReference type="CDD" id="cd06144">
    <property type="entry name" value="REX4_like"/>
    <property type="match status" value="1"/>
</dbReference>
<feature type="compositionally biased region" description="Polar residues" evidence="10">
    <location>
        <begin position="67"/>
        <end position="85"/>
    </location>
</feature>
<dbReference type="Proteomes" id="UP001530293">
    <property type="component" value="Unassembled WGS sequence"/>
</dbReference>
<feature type="compositionally biased region" description="Low complexity" evidence="10">
    <location>
        <begin position="90"/>
        <end position="102"/>
    </location>
</feature>
<reference evidence="12 13" key="1">
    <citation type="submission" date="2024-10" db="EMBL/GenBank/DDBJ databases">
        <title>Updated reference genomes for cyclostephanoid diatoms.</title>
        <authorList>
            <person name="Roberts W.R."/>
            <person name="Alverson A.J."/>
        </authorList>
    </citation>
    <scope>NUCLEOTIDE SEQUENCE [LARGE SCALE GENOMIC DNA]</scope>
    <source>
        <strain evidence="12 13">AJA232-27</strain>
    </source>
</reference>
<evidence type="ECO:0000256" key="10">
    <source>
        <dbReference type="SAM" id="MobiDB-lite"/>
    </source>
</evidence>
<gene>
    <name evidence="12" type="ORF">ACHAWU_002770</name>
</gene>
<feature type="compositionally biased region" description="Basic residues" evidence="10">
    <location>
        <begin position="111"/>
        <end position="123"/>
    </location>
</feature>
<comment type="function">
    <text evidence="9">Exoribonuclease involved in ribosome biosynthesis. Involved in the processing of ITS1, the internal transcribed spacer localized between the 18S and 5.8S rRNAs.</text>
</comment>
<dbReference type="EMBL" id="JALLBG020000089">
    <property type="protein sequence ID" value="KAL3766055.1"/>
    <property type="molecule type" value="Genomic_DNA"/>
</dbReference>
<keyword evidence="8" id="KW-0539">Nucleus</keyword>
<evidence type="ECO:0000313" key="13">
    <source>
        <dbReference type="Proteomes" id="UP001530293"/>
    </source>
</evidence>
<name>A0ABD3MPX3_9STRA</name>
<feature type="compositionally biased region" description="Polar residues" evidence="10">
    <location>
        <begin position="163"/>
        <end position="177"/>
    </location>
</feature>
<feature type="domain" description="Exonuclease" evidence="11">
    <location>
        <begin position="218"/>
        <end position="390"/>
    </location>
</feature>
<sequence>MINMANVFYTKKTKSQMRMRRRKQAKAGDGDEIVSSSDYAPTSTSAANDSSRKSMQFNRKRPADQISHGNQQDLLNGEQSSSGANKKTKQPPITTTTTIVIPANLTAKEAKKYRKDARRKARMKGQSEDTINFVLEGQKEAVPSEPSNDREGRGTRKNDTNHDGNNPKQDNKTTAKPKQSFPRINDLLSQHAAHQKLVDKLSKQKSINDSLPTNEKQKYIAIDCEMVGIGIDGKKSALARVSAVDYEGNILLDTHVRVPERVTDFRTHVSGVRPKDIAPMNTNAVDHESARTTVGKLLHNKILVGHALTNDLSALMLSHPRKDMRDTARYKPFMRPSGRSGGKLRPRKLRDLVYEQLGTKIQEEGKAHDSVDDARASMELFKVVRAKWEKELSSSLGGKKRKKVGG</sequence>
<dbReference type="FunFam" id="3.30.420.10:FF:000007">
    <property type="entry name" value="Interferon-stimulated exonuclease gene 20"/>
    <property type="match status" value="1"/>
</dbReference>
<dbReference type="InterPro" id="IPR036397">
    <property type="entry name" value="RNaseH_sf"/>
</dbReference>
<feature type="compositionally biased region" description="Basic and acidic residues" evidence="10">
    <location>
        <begin position="147"/>
        <end position="162"/>
    </location>
</feature>
<comment type="similarity">
    <text evidence="2">Belongs to the REXO4 family.</text>
</comment>
<accession>A0ABD3MPX3</accession>
<evidence type="ECO:0000256" key="1">
    <source>
        <dbReference type="ARBA" id="ARBA00004123"/>
    </source>
</evidence>
<protein>
    <recommendedName>
        <fullName evidence="3">RNA exonuclease 4</fullName>
    </recommendedName>
</protein>
<comment type="subcellular location">
    <subcellularLocation>
        <location evidence="1">Nucleus</location>
    </subcellularLocation>
</comment>
<dbReference type="GO" id="GO:0004527">
    <property type="term" value="F:exonuclease activity"/>
    <property type="evidence" value="ECO:0007669"/>
    <property type="project" value="UniProtKB-KW"/>
</dbReference>
<dbReference type="Pfam" id="PF00929">
    <property type="entry name" value="RNase_T"/>
    <property type="match status" value="1"/>
</dbReference>
<dbReference type="Gene3D" id="3.30.420.10">
    <property type="entry name" value="Ribonuclease H-like superfamily/Ribonuclease H"/>
    <property type="match status" value="1"/>
</dbReference>
<evidence type="ECO:0000313" key="12">
    <source>
        <dbReference type="EMBL" id="KAL3766055.1"/>
    </source>
</evidence>
<evidence type="ECO:0000256" key="3">
    <source>
        <dbReference type="ARBA" id="ARBA00016937"/>
    </source>
</evidence>
<dbReference type="InterPro" id="IPR037431">
    <property type="entry name" value="REX4_DEDDh_dom"/>
</dbReference>
<organism evidence="12 13">
    <name type="scientific">Discostella pseudostelligera</name>
    <dbReference type="NCBI Taxonomy" id="259834"/>
    <lineage>
        <taxon>Eukaryota</taxon>
        <taxon>Sar</taxon>
        <taxon>Stramenopiles</taxon>
        <taxon>Ochrophyta</taxon>
        <taxon>Bacillariophyta</taxon>
        <taxon>Coscinodiscophyceae</taxon>
        <taxon>Thalassiosirophycidae</taxon>
        <taxon>Stephanodiscales</taxon>
        <taxon>Stephanodiscaceae</taxon>
        <taxon>Discostella</taxon>
    </lineage>
</organism>
<evidence type="ECO:0000256" key="6">
    <source>
        <dbReference type="ARBA" id="ARBA00022801"/>
    </source>
</evidence>
<dbReference type="AlphaFoldDB" id="A0ABD3MPX3"/>
<dbReference type="SMART" id="SM00479">
    <property type="entry name" value="EXOIII"/>
    <property type="match status" value="1"/>
</dbReference>
<evidence type="ECO:0000256" key="9">
    <source>
        <dbReference type="ARBA" id="ARBA00025599"/>
    </source>
</evidence>
<dbReference type="InterPro" id="IPR013520">
    <property type="entry name" value="Ribonucl_H"/>
</dbReference>
<feature type="compositionally biased region" description="Polar residues" evidence="10">
    <location>
        <begin position="34"/>
        <end position="57"/>
    </location>
</feature>
<evidence type="ECO:0000259" key="11">
    <source>
        <dbReference type="SMART" id="SM00479"/>
    </source>
</evidence>
<evidence type="ECO:0000256" key="2">
    <source>
        <dbReference type="ARBA" id="ARBA00010489"/>
    </source>
</evidence>
<dbReference type="GO" id="GO:0005634">
    <property type="term" value="C:nucleus"/>
    <property type="evidence" value="ECO:0007669"/>
    <property type="project" value="UniProtKB-SubCell"/>
</dbReference>
<feature type="region of interest" description="Disordered" evidence="10">
    <location>
        <begin position="1"/>
        <end position="179"/>
    </location>
</feature>
<evidence type="ECO:0000256" key="5">
    <source>
        <dbReference type="ARBA" id="ARBA00022722"/>
    </source>
</evidence>
<dbReference type="PANTHER" id="PTHR12801">
    <property type="entry name" value="RNA EXONUCLEASE REXO1 / RECO3 FAMILY MEMBER-RELATED"/>
    <property type="match status" value="1"/>
</dbReference>
<keyword evidence="5" id="KW-0540">Nuclease</keyword>
<dbReference type="InterPro" id="IPR012337">
    <property type="entry name" value="RNaseH-like_sf"/>
</dbReference>
<dbReference type="GO" id="GO:0006364">
    <property type="term" value="P:rRNA processing"/>
    <property type="evidence" value="ECO:0007669"/>
    <property type="project" value="UniProtKB-KW"/>
</dbReference>
<evidence type="ECO:0000256" key="7">
    <source>
        <dbReference type="ARBA" id="ARBA00022839"/>
    </source>
</evidence>
<feature type="compositionally biased region" description="Basic residues" evidence="10">
    <location>
        <begin position="11"/>
        <end position="25"/>
    </location>
</feature>
<dbReference type="PANTHER" id="PTHR12801:SF45">
    <property type="entry name" value="RNA EXONUCLEASE 4"/>
    <property type="match status" value="1"/>
</dbReference>
<keyword evidence="4" id="KW-0698">rRNA processing</keyword>
<keyword evidence="13" id="KW-1185">Reference proteome</keyword>
<dbReference type="SUPFAM" id="SSF53098">
    <property type="entry name" value="Ribonuclease H-like"/>
    <property type="match status" value="1"/>
</dbReference>
<evidence type="ECO:0000256" key="4">
    <source>
        <dbReference type="ARBA" id="ARBA00022552"/>
    </source>
</evidence>
<comment type="caution">
    <text evidence="12">The sequence shown here is derived from an EMBL/GenBank/DDBJ whole genome shotgun (WGS) entry which is preliminary data.</text>
</comment>
<evidence type="ECO:0000256" key="8">
    <source>
        <dbReference type="ARBA" id="ARBA00023242"/>
    </source>
</evidence>
<keyword evidence="6" id="KW-0378">Hydrolase</keyword>